<gene>
    <name evidence="2" type="ORF">GCM10023205_46060</name>
</gene>
<feature type="region of interest" description="Disordered" evidence="1">
    <location>
        <begin position="1"/>
        <end position="29"/>
    </location>
</feature>
<dbReference type="RefSeq" id="WP_345677513.1">
    <property type="nucleotide sequence ID" value="NZ_BAABHS010000016.1"/>
</dbReference>
<keyword evidence="3" id="KW-1185">Reference proteome</keyword>
<reference evidence="3" key="1">
    <citation type="journal article" date="2019" name="Int. J. Syst. Evol. Microbiol.">
        <title>The Global Catalogue of Microorganisms (GCM) 10K type strain sequencing project: providing services to taxonomists for standard genome sequencing and annotation.</title>
        <authorList>
            <consortium name="The Broad Institute Genomics Platform"/>
            <consortium name="The Broad Institute Genome Sequencing Center for Infectious Disease"/>
            <person name="Wu L."/>
            <person name="Ma J."/>
        </authorList>
    </citation>
    <scope>NUCLEOTIDE SEQUENCE [LARGE SCALE GENOMIC DNA]</scope>
    <source>
        <strain evidence="3">JCM 17986</strain>
    </source>
</reference>
<name>A0ABP9HM90_9ACTN</name>
<evidence type="ECO:0000313" key="2">
    <source>
        <dbReference type="EMBL" id="GAA4974241.1"/>
    </source>
</evidence>
<dbReference type="EMBL" id="BAABHS010000016">
    <property type="protein sequence ID" value="GAA4974241.1"/>
    <property type="molecule type" value="Genomic_DNA"/>
</dbReference>
<accession>A0ABP9HM90</accession>
<comment type="caution">
    <text evidence="2">The sequence shown here is derived from an EMBL/GenBank/DDBJ whole genome shotgun (WGS) entry which is preliminary data.</text>
</comment>
<evidence type="ECO:0000313" key="3">
    <source>
        <dbReference type="Proteomes" id="UP001500466"/>
    </source>
</evidence>
<evidence type="ECO:0000256" key="1">
    <source>
        <dbReference type="SAM" id="MobiDB-lite"/>
    </source>
</evidence>
<proteinExistence type="predicted"/>
<protein>
    <submittedName>
        <fullName evidence="2">Uncharacterized protein</fullName>
    </submittedName>
</protein>
<organism evidence="2 3">
    <name type="scientific">Yinghuangia aomiensis</name>
    <dbReference type="NCBI Taxonomy" id="676205"/>
    <lineage>
        <taxon>Bacteria</taxon>
        <taxon>Bacillati</taxon>
        <taxon>Actinomycetota</taxon>
        <taxon>Actinomycetes</taxon>
        <taxon>Kitasatosporales</taxon>
        <taxon>Streptomycetaceae</taxon>
        <taxon>Yinghuangia</taxon>
    </lineage>
</organism>
<dbReference type="Proteomes" id="UP001500466">
    <property type="component" value="Unassembled WGS sequence"/>
</dbReference>
<feature type="compositionally biased region" description="Basic and acidic residues" evidence="1">
    <location>
        <begin position="13"/>
        <end position="27"/>
    </location>
</feature>
<sequence length="60" mass="6781">MDSTEWDGNDSWRPLEDADERQVDSRPAHVPTLVDFGRVCGMQIYSCPTSHDHPHSTVAQ</sequence>